<sequence length="83" mass="9418">MTLKTANYCTVLVLVLLMSGLASANCNDLKGKKIRLSNGALLLHSGGDLFRAQGLEQDTYNLHLNRRKFVLMRVNYEHFKCFE</sequence>
<evidence type="ECO:0000313" key="3">
    <source>
        <dbReference type="Proteomes" id="UP000510822"/>
    </source>
</evidence>
<dbReference type="KEGG" id="cfon:HZU75_09260"/>
<evidence type="ECO:0000313" key="2">
    <source>
        <dbReference type="EMBL" id="QLI81703.1"/>
    </source>
</evidence>
<reference evidence="2 3" key="1">
    <citation type="journal article" date="2016" name="Int. J. Syst. Evol. Microbiol.">
        <title>Chitinibacter fontanus sp. nov., isolated from a spring.</title>
        <authorList>
            <person name="Sheu S.Y."/>
            <person name="Li Y.S."/>
            <person name="Young C.C."/>
            <person name="Chen W.M."/>
        </authorList>
    </citation>
    <scope>NUCLEOTIDE SEQUENCE [LARGE SCALE GENOMIC DNA]</scope>
    <source>
        <strain evidence="2 3">STM-7</strain>
    </source>
</reference>
<gene>
    <name evidence="2" type="ORF">HZU75_09260</name>
</gene>
<keyword evidence="1" id="KW-0732">Signal</keyword>
<name>A0A7D5Z6E6_9NEIS</name>
<feature type="chain" id="PRO_5028947659" evidence="1">
    <location>
        <begin position="25"/>
        <end position="83"/>
    </location>
</feature>
<dbReference type="EMBL" id="CP058952">
    <property type="protein sequence ID" value="QLI81703.1"/>
    <property type="molecule type" value="Genomic_DNA"/>
</dbReference>
<dbReference type="AlphaFoldDB" id="A0A7D5Z6E6"/>
<dbReference type="Proteomes" id="UP000510822">
    <property type="component" value="Chromosome"/>
</dbReference>
<feature type="signal peptide" evidence="1">
    <location>
        <begin position="1"/>
        <end position="24"/>
    </location>
</feature>
<accession>A0A7D5Z6E6</accession>
<protein>
    <submittedName>
        <fullName evidence="2">Uncharacterized protein</fullName>
    </submittedName>
</protein>
<evidence type="ECO:0000256" key="1">
    <source>
        <dbReference type="SAM" id="SignalP"/>
    </source>
</evidence>
<organism evidence="2 3">
    <name type="scientific">Chitinibacter fontanus</name>
    <dbReference type="NCBI Taxonomy" id="1737446"/>
    <lineage>
        <taxon>Bacteria</taxon>
        <taxon>Pseudomonadati</taxon>
        <taxon>Pseudomonadota</taxon>
        <taxon>Betaproteobacteria</taxon>
        <taxon>Neisseriales</taxon>
        <taxon>Chitinibacteraceae</taxon>
        <taxon>Chitinibacter</taxon>
    </lineage>
</organism>
<keyword evidence="3" id="KW-1185">Reference proteome</keyword>
<proteinExistence type="predicted"/>
<dbReference type="RefSeq" id="WP_180305813.1">
    <property type="nucleotide sequence ID" value="NZ_CP058952.1"/>
</dbReference>